<dbReference type="PANTHER" id="PTHR30270:SF0">
    <property type="entry name" value="THIAMINE-MONOPHOSPHATE KINASE"/>
    <property type="match status" value="1"/>
</dbReference>
<feature type="binding site" evidence="1">
    <location>
        <position position="61"/>
    </location>
    <ligand>
        <name>substrate</name>
    </ligand>
</feature>
<feature type="domain" description="PurM-like C-terminal" evidence="3">
    <location>
        <begin position="160"/>
        <end position="247"/>
    </location>
</feature>
<keyword evidence="1 4" id="KW-0418">Kinase</keyword>
<dbReference type="Gene3D" id="3.90.650.10">
    <property type="entry name" value="PurM-like C-terminal domain"/>
    <property type="match status" value="1"/>
</dbReference>
<dbReference type="Pfam" id="PF02769">
    <property type="entry name" value="AIRS_C"/>
    <property type="match status" value="1"/>
</dbReference>
<comment type="function">
    <text evidence="1">Catalyzes the ATP-dependent phosphorylation of thiamine-monophosphate (TMP) to form thiamine-pyrophosphate (TPP), the active form of vitamin B1.</text>
</comment>
<dbReference type="GO" id="GO:0009030">
    <property type="term" value="F:thiamine-phosphate kinase activity"/>
    <property type="evidence" value="ECO:0007669"/>
    <property type="project" value="UniProtKB-UniRule"/>
</dbReference>
<accession>A0A6P2CJZ4</accession>
<dbReference type="GO" id="GO:0009229">
    <property type="term" value="P:thiamine diphosphate biosynthetic process"/>
    <property type="evidence" value="ECO:0007669"/>
    <property type="project" value="UniProtKB-UniRule"/>
</dbReference>
<dbReference type="EMBL" id="QRCM01000001">
    <property type="protein sequence ID" value="TXG92632.1"/>
    <property type="molecule type" value="Genomic_DNA"/>
</dbReference>
<comment type="caution">
    <text evidence="1">Lacks conserved residue(s) required for the propagation of feature annotation.</text>
</comment>
<keyword evidence="1 4" id="KW-0808">Transferase</keyword>
<dbReference type="EC" id="2.7.4.16" evidence="1"/>
<dbReference type="AlphaFoldDB" id="A0A6P2CJZ4"/>
<dbReference type="GO" id="GO:0000287">
    <property type="term" value="F:magnesium ion binding"/>
    <property type="evidence" value="ECO:0007669"/>
    <property type="project" value="UniProtKB-UniRule"/>
</dbReference>
<keyword evidence="1" id="KW-0067">ATP-binding</keyword>
<comment type="catalytic activity">
    <reaction evidence="1">
        <text>thiamine phosphate + ATP = thiamine diphosphate + ADP</text>
        <dbReference type="Rhea" id="RHEA:15913"/>
        <dbReference type="ChEBI" id="CHEBI:30616"/>
        <dbReference type="ChEBI" id="CHEBI:37575"/>
        <dbReference type="ChEBI" id="CHEBI:58937"/>
        <dbReference type="ChEBI" id="CHEBI:456216"/>
        <dbReference type="EC" id="2.7.4.16"/>
    </reaction>
</comment>
<sequence>MEPPVDPTVTEVGEFSLIDRATARRRQPATTEIGPGDDAAVVRAPDGRVAMSIDMLVEGRHFRLDWSSPRDVGAKAVAQNAADIAAMGARPTAFVVGIGCPPTTASSVLDELSDGIGSAAEELGAGVVGGDLVQAPSLIVSVTVLGDLEGRAAVERSGARDGDVVAVAGPLGRSAAGYALLREGITDGPLVDSHRVPTPPYASALAAARGGAHAMIDVSDGLLADVGHIAAASGVVVDIDSAAVPVDPAVARVAAERGVVAALDWTLTGGEDHAFAATFADGTVPAGWTVIGTVRAASPDAGVLVDGVSWTGSPSWESFT</sequence>
<comment type="similarity">
    <text evidence="1">Belongs to the thiamine-monophosphate kinase family.</text>
</comment>
<dbReference type="HAMAP" id="MF_02128">
    <property type="entry name" value="TMP_kinase"/>
    <property type="match status" value="1"/>
</dbReference>
<feature type="binding site" evidence="1">
    <location>
        <position position="156"/>
    </location>
    <ligand>
        <name>ATP</name>
        <dbReference type="ChEBI" id="CHEBI:30616"/>
    </ligand>
</feature>
<dbReference type="SUPFAM" id="SSF56042">
    <property type="entry name" value="PurM C-terminal domain-like"/>
    <property type="match status" value="1"/>
</dbReference>
<keyword evidence="1" id="KW-0460">Magnesium</keyword>
<dbReference type="InterPro" id="IPR016188">
    <property type="entry name" value="PurM-like_N"/>
</dbReference>
<keyword evidence="1" id="KW-0547">Nucleotide-binding</keyword>
<feature type="binding site" evidence="1">
    <location>
        <position position="54"/>
    </location>
    <ligand>
        <name>Mg(2+)</name>
        <dbReference type="ChEBI" id="CHEBI:18420"/>
        <label>2</label>
    </ligand>
</feature>
<dbReference type="Proteomes" id="UP000471120">
    <property type="component" value="Unassembled WGS sequence"/>
</dbReference>
<dbReference type="InterPro" id="IPR006283">
    <property type="entry name" value="ThiL-like"/>
</dbReference>
<feature type="binding site" evidence="1">
    <location>
        <position position="219"/>
    </location>
    <ligand>
        <name>ATP</name>
        <dbReference type="ChEBI" id="CHEBI:30616"/>
    </ligand>
</feature>
<name>A0A6P2CJZ4_9NOCA</name>
<dbReference type="SUPFAM" id="SSF55326">
    <property type="entry name" value="PurM N-terminal domain-like"/>
    <property type="match status" value="1"/>
</dbReference>
<feature type="binding site" evidence="1">
    <location>
        <position position="271"/>
    </location>
    <ligand>
        <name>substrate</name>
    </ligand>
</feature>
<reference evidence="4 5" key="1">
    <citation type="submission" date="2018-07" db="EMBL/GenBank/DDBJ databases">
        <title>Genome sequence of Rhodococcus rhodnii ATCC 35071 from Rhodnius prolixus.</title>
        <authorList>
            <person name="Patel V."/>
            <person name="Vogel K.J."/>
        </authorList>
    </citation>
    <scope>NUCLEOTIDE SEQUENCE [LARGE SCALE GENOMIC DNA]</scope>
    <source>
        <strain evidence="4 5">ATCC 35071</strain>
    </source>
</reference>
<dbReference type="NCBIfam" id="TIGR01379">
    <property type="entry name" value="thiL"/>
    <property type="match status" value="1"/>
</dbReference>
<dbReference type="GO" id="GO:0005524">
    <property type="term" value="F:ATP binding"/>
    <property type="evidence" value="ECO:0007669"/>
    <property type="project" value="UniProtKB-UniRule"/>
</dbReference>
<dbReference type="GO" id="GO:0009228">
    <property type="term" value="P:thiamine biosynthetic process"/>
    <property type="evidence" value="ECO:0007669"/>
    <property type="project" value="UniProtKB-KW"/>
</dbReference>
<dbReference type="PANTHER" id="PTHR30270">
    <property type="entry name" value="THIAMINE-MONOPHOSPHATE KINASE"/>
    <property type="match status" value="1"/>
</dbReference>
<dbReference type="CDD" id="cd02194">
    <property type="entry name" value="ThiL"/>
    <property type="match status" value="1"/>
</dbReference>
<dbReference type="Gene3D" id="3.30.1330.10">
    <property type="entry name" value="PurM-like, N-terminal domain"/>
    <property type="match status" value="1"/>
</dbReference>
<dbReference type="InterPro" id="IPR036921">
    <property type="entry name" value="PurM-like_N_sf"/>
</dbReference>
<keyword evidence="1" id="KW-0479">Metal-binding</keyword>
<feature type="binding site" evidence="1">
    <location>
        <position position="52"/>
    </location>
    <ligand>
        <name>Mg(2+)</name>
        <dbReference type="ChEBI" id="CHEBI:18420"/>
        <label>4</label>
    </ligand>
</feature>
<feature type="binding site" evidence="1">
    <location>
        <position position="316"/>
    </location>
    <ligand>
        <name>substrate</name>
    </ligand>
</feature>
<dbReference type="NCBIfam" id="NF004351">
    <property type="entry name" value="PRK05731.1-4"/>
    <property type="match status" value="1"/>
</dbReference>
<feature type="binding site" evidence="1">
    <location>
        <position position="131"/>
    </location>
    <ligand>
        <name>Mg(2+)</name>
        <dbReference type="ChEBI" id="CHEBI:18420"/>
        <label>1</label>
    </ligand>
</feature>
<feature type="binding site" evidence="1">
    <location>
        <position position="83"/>
    </location>
    <ligand>
        <name>Mg(2+)</name>
        <dbReference type="ChEBI" id="CHEBI:18420"/>
        <label>2</label>
    </ligand>
</feature>
<feature type="domain" description="PurM-like N-terminal" evidence="2">
    <location>
        <begin position="36"/>
        <end position="146"/>
    </location>
</feature>
<feature type="binding site" evidence="1">
    <location>
        <position position="83"/>
    </location>
    <ligand>
        <name>Mg(2+)</name>
        <dbReference type="ChEBI" id="CHEBI:18420"/>
        <label>3</label>
    </ligand>
</feature>
<evidence type="ECO:0000259" key="2">
    <source>
        <dbReference type="Pfam" id="PF00586"/>
    </source>
</evidence>
<organism evidence="4 5">
    <name type="scientific">Rhodococcus rhodnii</name>
    <dbReference type="NCBI Taxonomy" id="38312"/>
    <lineage>
        <taxon>Bacteria</taxon>
        <taxon>Bacillati</taxon>
        <taxon>Actinomycetota</taxon>
        <taxon>Actinomycetes</taxon>
        <taxon>Mycobacteriales</taxon>
        <taxon>Nocardiaceae</taxon>
        <taxon>Rhodococcus</taxon>
    </lineage>
</organism>
<comment type="pathway">
    <text evidence="1">Cofactor biosynthesis; thiamine diphosphate biosynthesis; thiamine diphosphate from thiamine phosphate: step 1/1.</text>
</comment>
<dbReference type="PIRSF" id="PIRSF005303">
    <property type="entry name" value="Thiam_monoph_kin"/>
    <property type="match status" value="1"/>
</dbReference>
<dbReference type="UniPathway" id="UPA00060">
    <property type="reaction ID" value="UER00142"/>
</dbReference>
<proteinExistence type="inferred from homology"/>
<evidence type="ECO:0000259" key="3">
    <source>
        <dbReference type="Pfam" id="PF02769"/>
    </source>
</evidence>
<dbReference type="InterPro" id="IPR036676">
    <property type="entry name" value="PurM-like_C_sf"/>
</dbReference>
<evidence type="ECO:0000313" key="4">
    <source>
        <dbReference type="EMBL" id="TXG92632.1"/>
    </source>
</evidence>
<gene>
    <name evidence="1" type="primary">thiL</name>
    <name evidence="4" type="ORF">DW322_11925</name>
</gene>
<keyword evidence="1" id="KW-0784">Thiamine biosynthesis</keyword>
<feature type="binding site" evidence="1">
    <location>
        <position position="217"/>
    </location>
    <ligand>
        <name>Mg(2+)</name>
        <dbReference type="ChEBI" id="CHEBI:18420"/>
        <label>3</label>
    </ligand>
</feature>
<feature type="binding site" evidence="1">
    <location>
        <position position="54"/>
    </location>
    <ligand>
        <name>Mg(2+)</name>
        <dbReference type="ChEBI" id="CHEBI:18420"/>
        <label>1</label>
    </ligand>
</feature>
<feature type="binding site" evidence="1">
    <location>
        <position position="38"/>
    </location>
    <ligand>
        <name>Mg(2+)</name>
        <dbReference type="ChEBI" id="CHEBI:18420"/>
        <label>4</label>
    </ligand>
</feature>
<dbReference type="InterPro" id="IPR010918">
    <property type="entry name" value="PurM-like_C_dom"/>
</dbReference>
<feature type="binding site" evidence="1">
    <location>
        <begin position="130"/>
        <end position="131"/>
    </location>
    <ligand>
        <name>ATP</name>
        <dbReference type="ChEBI" id="CHEBI:30616"/>
    </ligand>
</feature>
<evidence type="ECO:0000256" key="1">
    <source>
        <dbReference type="HAMAP-Rule" id="MF_02128"/>
    </source>
</evidence>
<dbReference type="Pfam" id="PF00586">
    <property type="entry name" value="AIRS"/>
    <property type="match status" value="1"/>
</dbReference>
<feature type="binding site" evidence="1">
    <location>
        <position position="83"/>
    </location>
    <ligand>
        <name>Mg(2+)</name>
        <dbReference type="ChEBI" id="CHEBI:18420"/>
        <label>4</label>
    </ligand>
</feature>
<feature type="binding site" evidence="1">
    <location>
        <position position="38"/>
    </location>
    <ligand>
        <name>Mg(2+)</name>
        <dbReference type="ChEBI" id="CHEBI:18420"/>
        <label>3</label>
    </ligand>
</feature>
<comment type="miscellaneous">
    <text evidence="1">Reaction mechanism of ThiL seems to utilize a direct, inline transfer of the gamma-phosphate of ATP to TMP rather than a phosphorylated enzyme intermediate.</text>
</comment>
<evidence type="ECO:0000313" key="5">
    <source>
        <dbReference type="Proteomes" id="UP000471120"/>
    </source>
</evidence>
<protein>
    <recommendedName>
        <fullName evidence="1">Thiamine-monophosphate kinase</fullName>
        <shortName evidence="1">TMP kinase</shortName>
        <shortName evidence="1">Thiamine-phosphate kinase</shortName>
        <ecNumber evidence="1">2.7.4.16</ecNumber>
    </recommendedName>
</protein>
<comment type="caution">
    <text evidence="4">The sequence shown here is derived from an EMBL/GenBank/DDBJ whole genome shotgun (WGS) entry which is preliminary data.</text>
</comment>
<feature type="binding site" evidence="1">
    <location>
        <position position="220"/>
    </location>
    <ligand>
        <name>Mg(2+)</name>
        <dbReference type="ChEBI" id="CHEBI:18420"/>
        <label>5</label>
    </ligand>
</feature>